<reference evidence="1" key="1">
    <citation type="submission" date="2023-03" db="EMBL/GenBank/DDBJ databases">
        <title>Massive genome expansion in bonnet fungi (Mycena s.s.) driven by repeated elements and novel gene families across ecological guilds.</title>
        <authorList>
            <consortium name="Lawrence Berkeley National Laboratory"/>
            <person name="Harder C.B."/>
            <person name="Miyauchi S."/>
            <person name="Viragh M."/>
            <person name="Kuo A."/>
            <person name="Thoen E."/>
            <person name="Andreopoulos B."/>
            <person name="Lu D."/>
            <person name="Skrede I."/>
            <person name="Drula E."/>
            <person name="Henrissat B."/>
            <person name="Morin E."/>
            <person name="Kohler A."/>
            <person name="Barry K."/>
            <person name="LaButti K."/>
            <person name="Morin E."/>
            <person name="Salamov A."/>
            <person name="Lipzen A."/>
            <person name="Mereny Z."/>
            <person name="Hegedus B."/>
            <person name="Baldrian P."/>
            <person name="Stursova M."/>
            <person name="Weitz H."/>
            <person name="Taylor A."/>
            <person name="Grigoriev I.V."/>
            <person name="Nagy L.G."/>
            <person name="Martin F."/>
            <person name="Kauserud H."/>
        </authorList>
    </citation>
    <scope>NUCLEOTIDE SEQUENCE</scope>
    <source>
        <strain evidence="1">CBHHK200</strain>
    </source>
</reference>
<organism evidence="1 2">
    <name type="scientific">Mycena alexandri</name>
    <dbReference type="NCBI Taxonomy" id="1745969"/>
    <lineage>
        <taxon>Eukaryota</taxon>
        <taxon>Fungi</taxon>
        <taxon>Dikarya</taxon>
        <taxon>Basidiomycota</taxon>
        <taxon>Agaricomycotina</taxon>
        <taxon>Agaricomycetes</taxon>
        <taxon>Agaricomycetidae</taxon>
        <taxon>Agaricales</taxon>
        <taxon>Marasmiineae</taxon>
        <taxon>Mycenaceae</taxon>
        <taxon>Mycena</taxon>
    </lineage>
</organism>
<evidence type="ECO:0000313" key="1">
    <source>
        <dbReference type="EMBL" id="KAJ7023607.1"/>
    </source>
</evidence>
<dbReference type="EMBL" id="JARJCM010000185">
    <property type="protein sequence ID" value="KAJ7023607.1"/>
    <property type="molecule type" value="Genomic_DNA"/>
</dbReference>
<evidence type="ECO:0000313" key="2">
    <source>
        <dbReference type="Proteomes" id="UP001218188"/>
    </source>
</evidence>
<feature type="non-terminal residue" evidence="1">
    <location>
        <position position="166"/>
    </location>
</feature>
<keyword evidence="2" id="KW-1185">Reference proteome</keyword>
<protein>
    <submittedName>
        <fullName evidence="1">Uncharacterized protein</fullName>
    </submittedName>
</protein>
<accession>A0AAD6SDT4</accession>
<feature type="non-terminal residue" evidence="1">
    <location>
        <position position="1"/>
    </location>
</feature>
<name>A0AAD6SDT4_9AGAR</name>
<comment type="caution">
    <text evidence="1">The sequence shown here is derived from an EMBL/GenBank/DDBJ whole genome shotgun (WGS) entry which is preliminary data.</text>
</comment>
<sequence length="166" mass="18350">AIPPKVQEALKHYRYVPYIALSVAARLKAASDDDNLVLSAAGTFTVKGLDRGGEKAITMVEWYAAASAVESRIRFHHGDLRGDAFAGHHRVVLDIAWTHSWEVAMEYDTTFRQPGPRSTVLRLSLPPGCVAATFDISAAYRLTPLQPDQQHALCVFWDGLVYVDRA</sequence>
<dbReference type="Proteomes" id="UP001218188">
    <property type="component" value="Unassembled WGS sequence"/>
</dbReference>
<dbReference type="AlphaFoldDB" id="A0AAD6SDT4"/>
<gene>
    <name evidence="1" type="ORF">C8F04DRAFT_908746</name>
</gene>
<proteinExistence type="predicted"/>